<reference evidence="1 2" key="1">
    <citation type="submission" date="2020-08" db="EMBL/GenBank/DDBJ databases">
        <title>Whole-Genome Sequence of French Clinical Streptomyces mexicanus Strain Q0842.</title>
        <authorList>
            <person name="Boxberger M."/>
            <person name="La Scola B."/>
        </authorList>
    </citation>
    <scope>NUCLEOTIDE SEQUENCE [LARGE SCALE GENOMIC DNA]</scope>
    <source>
        <strain evidence="1 2">Marseille-Q0842</strain>
    </source>
</reference>
<comment type="caution">
    <text evidence="1">The sequence shown here is derived from an EMBL/GenBank/DDBJ whole genome shotgun (WGS) entry which is preliminary data.</text>
</comment>
<dbReference type="InterPro" id="IPR029063">
    <property type="entry name" value="SAM-dependent_MTases_sf"/>
</dbReference>
<dbReference type="RefSeq" id="WP_159675534.1">
    <property type="nucleotide sequence ID" value="NZ_JACMHY010000022.1"/>
</dbReference>
<proteinExistence type="predicted"/>
<protein>
    <recommendedName>
        <fullName evidence="3">DNA (cytosine-5-)-methyltransferase</fullName>
    </recommendedName>
</protein>
<sequence length="560" mass="61356">MDEVHDTAAATDEDGRPYANGFKPAVYEWDGWTCEGNCTVCESGADCADCRACTDFAFPYPPHWARTWQEGEPERGVEAFGGPGGMAAGRELVDDSGDWVLIEQNRDAAATARAAGHWVVEADIRTLDPRHPALRCTRRFHGSPPCQTLSGAGKRSAWDADEVAQLQEIMWQASEAFGFLEVDDLCSLYGGPHGYYGEVLDGMEDHPDADGRGEFCSGGHLPPCMTPAAFREWAASVVSDERTALMAEMLIWPMCLVQIGAPLVSITMEQSANLLRQTPALAEAIQSEITSVEGFGWAWCSWQIADAADFGAATHRERAWMVATRYKQPRYADHVDGQAAAREMFAHVIKKTGKLPDWMPELDRRIEPYQGRPALPVVTVAEALNLPATWWADTRGKRKVNPKTGKPRGGGSFPLNRVGMCVTAPWYGIRFRPADVPQGEGTTTVSLPDLGVLVGFRRDYPWTYIPARVGAEGKRNIAQMIADAVSPFMGAAISAAVQGEDWYKPVSGYQATLYRLHRKAEPNGRPKVEVQLTLFGNQTLLRTLFAPRTATPAADLKPAV</sequence>
<accession>A0A7X1I8R0</accession>
<dbReference type="EMBL" id="JACMHY010000022">
    <property type="protein sequence ID" value="MBC2869853.1"/>
    <property type="molecule type" value="Genomic_DNA"/>
</dbReference>
<evidence type="ECO:0000313" key="1">
    <source>
        <dbReference type="EMBL" id="MBC2869853.1"/>
    </source>
</evidence>
<dbReference type="Proteomes" id="UP000517694">
    <property type="component" value="Unassembled WGS sequence"/>
</dbReference>
<evidence type="ECO:0008006" key="3">
    <source>
        <dbReference type="Google" id="ProtNLM"/>
    </source>
</evidence>
<dbReference type="SUPFAM" id="SSF53335">
    <property type="entry name" value="S-adenosyl-L-methionine-dependent methyltransferases"/>
    <property type="match status" value="2"/>
</dbReference>
<gene>
    <name evidence="1" type="ORF">H1R13_34340</name>
</gene>
<organism evidence="1 2">
    <name type="scientific">Streptomyces mexicanus</name>
    <dbReference type="NCBI Taxonomy" id="178566"/>
    <lineage>
        <taxon>Bacteria</taxon>
        <taxon>Bacillati</taxon>
        <taxon>Actinomycetota</taxon>
        <taxon>Actinomycetes</taxon>
        <taxon>Kitasatosporales</taxon>
        <taxon>Streptomycetaceae</taxon>
        <taxon>Streptomyces</taxon>
    </lineage>
</organism>
<dbReference type="AlphaFoldDB" id="A0A7X1I8R0"/>
<dbReference type="OrthoDB" id="9813719at2"/>
<name>A0A7X1I8R0_9ACTN</name>
<evidence type="ECO:0000313" key="2">
    <source>
        <dbReference type="Proteomes" id="UP000517694"/>
    </source>
</evidence>
<dbReference type="Gene3D" id="3.40.50.150">
    <property type="entry name" value="Vaccinia Virus protein VP39"/>
    <property type="match status" value="1"/>
</dbReference>
<keyword evidence="2" id="KW-1185">Reference proteome</keyword>